<reference evidence="1" key="2">
    <citation type="submission" date="2023-05" db="EMBL/GenBank/DDBJ databases">
        <authorList>
            <consortium name="Lawrence Berkeley National Laboratory"/>
            <person name="Steindorff A."/>
            <person name="Hensen N."/>
            <person name="Bonometti L."/>
            <person name="Westerberg I."/>
            <person name="Brannstrom I.O."/>
            <person name="Guillou S."/>
            <person name="Cros-Aarteil S."/>
            <person name="Calhoun S."/>
            <person name="Haridas S."/>
            <person name="Kuo A."/>
            <person name="Mondo S."/>
            <person name="Pangilinan J."/>
            <person name="Riley R."/>
            <person name="Labutti K."/>
            <person name="Andreopoulos B."/>
            <person name="Lipzen A."/>
            <person name="Chen C."/>
            <person name="Yanf M."/>
            <person name="Daum C."/>
            <person name="Ng V."/>
            <person name="Clum A."/>
            <person name="Ohm R."/>
            <person name="Martin F."/>
            <person name="Silar P."/>
            <person name="Natvig D."/>
            <person name="Lalanne C."/>
            <person name="Gautier V."/>
            <person name="Ament-Velasquez S.L."/>
            <person name="Kruys A."/>
            <person name="Hutchinson M.I."/>
            <person name="Powell A.J."/>
            <person name="Barry K."/>
            <person name="Miller A.N."/>
            <person name="Grigoriev I.V."/>
            <person name="Debuchy R."/>
            <person name="Gladieux P."/>
            <person name="Thoren M.H."/>
            <person name="Johannesson H."/>
        </authorList>
    </citation>
    <scope>NUCLEOTIDE SEQUENCE</scope>
    <source>
        <strain evidence="1">PSN309</strain>
    </source>
</reference>
<dbReference type="EMBL" id="MU864454">
    <property type="protein sequence ID" value="KAK4185331.1"/>
    <property type="molecule type" value="Genomic_DNA"/>
</dbReference>
<evidence type="ECO:0000313" key="2">
    <source>
        <dbReference type="Proteomes" id="UP001302126"/>
    </source>
</evidence>
<evidence type="ECO:0000313" key="1">
    <source>
        <dbReference type="EMBL" id="KAK4185331.1"/>
    </source>
</evidence>
<sequence length="97" mass="11386">MLQQSPSTDDRDPYPDECRARFFYALSEVLSALGDTDEALKHRREAFDMMQKWRHLFLIEVSETTHGSVLFDDGVPLKCTRLSRHGRMWVGDIRQRD</sequence>
<protein>
    <submittedName>
        <fullName evidence="1">Uncharacterized protein</fullName>
    </submittedName>
</protein>
<comment type="caution">
    <text evidence="1">The sequence shown here is derived from an EMBL/GenBank/DDBJ whole genome shotgun (WGS) entry which is preliminary data.</text>
</comment>
<gene>
    <name evidence="1" type="ORF">QBC35DRAFT_503981</name>
</gene>
<proteinExistence type="predicted"/>
<accession>A0AAN7AE91</accession>
<dbReference type="Proteomes" id="UP001302126">
    <property type="component" value="Unassembled WGS sequence"/>
</dbReference>
<keyword evidence="2" id="KW-1185">Reference proteome</keyword>
<dbReference type="AlphaFoldDB" id="A0AAN7AE91"/>
<organism evidence="1 2">
    <name type="scientific">Podospora australis</name>
    <dbReference type="NCBI Taxonomy" id="1536484"/>
    <lineage>
        <taxon>Eukaryota</taxon>
        <taxon>Fungi</taxon>
        <taxon>Dikarya</taxon>
        <taxon>Ascomycota</taxon>
        <taxon>Pezizomycotina</taxon>
        <taxon>Sordariomycetes</taxon>
        <taxon>Sordariomycetidae</taxon>
        <taxon>Sordariales</taxon>
        <taxon>Podosporaceae</taxon>
        <taxon>Podospora</taxon>
    </lineage>
</organism>
<reference evidence="1" key="1">
    <citation type="journal article" date="2023" name="Mol. Phylogenet. Evol.">
        <title>Genome-scale phylogeny and comparative genomics of the fungal order Sordariales.</title>
        <authorList>
            <person name="Hensen N."/>
            <person name="Bonometti L."/>
            <person name="Westerberg I."/>
            <person name="Brannstrom I.O."/>
            <person name="Guillou S."/>
            <person name="Cros-Aarteil S."/>
            <person name="Calhoun S."/>
            <person name="Haridas S."/>
            <person name="Kuo A."/>
            <person name="Mondo S."/>
            <person name="Pangilinan J."/>
            <person name="Riley R."/>
            <person name="LaButti K."/>
            <person name="Andreopoulos B."/>
            <person name="Lipzen A."/>
            <person name="Chen C."/>
            <person name="Yan M."/>
            <person name="Daum C."/>
            <person name="Ng V."/>
            <person name="Clum A."/>
            <person name="Steindorff A."/>
            <person name="Ohm R.A."/>
            <person name="Martin F."/>
            <person name="Silar P."/>
            <person name="Natvig D.O."/>
            <person name="Lalanne C."/>
            <person name="Gautier V."/>
            <person name="Ament-Velasquez S.L."/>
            <person name="Kruys A."/>
            <person name="Hutchinson M.I."/>
            <person name="Powell A.J."/>
            <person name="Barry K."/>
            <person name="Miller A.N."/>
            <person name="Grigoriev I.V."/>
            <person name="Debuchy R."/>
            <person name="Gladieux P."/>
            <person name="Hiltunen Thoren M."/>
            <person name="Johannesson H."/>
        </authorList>
    </citation>
    <scope>NUCLEOTIDE SEQUENCE</scope>
    <source>
        <strain evidence="1">PSN309</strain>
    </source>
</reference>
<name>A0AAN7AE91_9PEZI</name>